<sequence>MQIAFHLGAHSTDNDKLLKGLLKNKRHLSGRGVVVPGPGRYRNLIRKTIAALGGARASVETQEALLDTILEVDHADRLVLSNENFICVAPRVFDGPNFYPQITDKITSYSNLFHGYELEFHLGICNPAVLIPELCLRTPKMDYLDYLAGSDPKALRWSTVIQAITDTYPHAPVTVWCNEDTPLIWSHILSALSGIEDGYSFDGEYDLVEEIMSPEGMKRFLGYLEAHPPKTMCKRVALSPPS</sequence>
<evidence type="ECO:0000313" key="2">
    <source>
        <dbReference type="Proteomes" id="UP000070371"/>
    </source>
</evidence>
<dbReference type="RefSeq" id="WP_062628397.1">
    <property type="nucleotide sequence ID" value="NZ_CP014327.1"/>
</dbReference>
<accession>A0A126V4X3</accession>
<dbReference type="STRING" id="1579316.RC74_20875"/>
<dbReference type="OrthoDB" id="7816979at2"/>
<gene>
    <name evidence="1" type="ORF">RC74_20875</name>
</gene>
<evidence type="ECO:0000313" key="1">
    <source>
        <dbReference type="EMBL" id="AML53381.1"/>
    </source>
</evidence>
<keyword evidence="2" id="KW-1185">Reference proteome</keyword>
<reference evidence="1 2" key="1">
    <citation type="submission" date="2016-02" db="EMBL/GenBank/DDBJ databases">
        <title>Complete genome sequence of Halocynthiibacter arcticus PAMC 20958t from arctic marine sediment.</title>
        <authorList>
            <person name="Lee Y.M."/>
            <person name="Baek K."/>
            <person name="Lee H.K."/>
            <person name="Shin S.C."/>
        </authorList>
    </citation>
    <scope>NUCLEOTIDE SEQUENCE [LARGE SCALE GENOMIC DNA]</scope>
    <source>
        <strain evidence="1">PAMC 20958</strain>
    </source>
</reference>
<name>A0A126V4X3_9RHOB</name>
<dbReference type="Proteomes" id="UP000070371">
    <property type="component" value="Chromosome"/>
</dbReference>
<dbReference type="KEGG" id="hat:RC74_20875"/>
<dbReference type="EMBL" id="CP014327">
    <property type="protein sequence ID" value="AML53381.1"/>
    <property type="molecule type" value="Genomic_DNA"/>
</dbReference>
<proteinExistence type="predicted"/>
<protein>
    <submittedName>
        <fullName evidence="1">Uncharacterized protein</fullName>
    </submittedName>
</protein>
<dbReference type="AlphaFoldDB" id="A0A126V4X3"/>
<organism evidence="1 2">
    <name type="scientific">Falsihalocynthiibacter arcticus</name>
    <dbReference type="NCBI Taxonomy" id="1579316"/>
    <lineage>
        <taxon>Bacteria</taxon>
        <taxon>Pseudomonadati</taxon>
        <taxon>Pseudomonadota</taxon>
        <taxon>Alphaproteobacteria</taxon>
        <taxon>Rhodobacterales</taxon>
        <taxon>Roseobacteraceae</taxon>
        <taxon>Falsihalocynthiibacter</taxon>
    </lineage>
</organism>